<evidence type="ECO:0000313" key="1">
    <source>
        <dbReference type="EMBL" id="AXQ54746.1"/>
    </source>
</evidence>
<name>A0A385D8R0_9ACTN</name>
<dbReference type="RefSeq" id="WP_030306324.1">
    <property type="nucleotide sequence ID" value="NZ_CP031742.1"/>
</dbReference>
<organism evidence="1 2">
    <name type="scientific">Streptomyces koyangensis</name>
    <dbReference type="NCBI Taxonomy" id="188770"/>
    <lineage>
        <taxon>Bacteria</taxon>
        <taxon>Bacillati</taxon>
        <taxon>Actinomycetota</taxon>
        <taxon>Actinomycetes</taxon>
        <taxon>Kitasatosporales</taxon>
        <taxon>Streptomycetaceae</taxon>
        <taxon>Streptomyces</taxon>
        <taxon>Streptomyces aurantiacus group</taxon>
    </lineage>
</organism>
<dbReference type="KEGG" id="sky:D0C37_09130"/>
<gene>
    <name evidence="1" type="ORF">D0C37_09130</name>
</gene>
<dbReference type="GeneID" id="300114358"/>
<accession>A0A385D8R0</accession>
<sequence>MDAEFADLLDGGVAALGGLLTTDAYEHVRPRLLGLLRRGRKGGSVPTIEHFDRVREELADAVADGDARRQRALSRELRGYVRDLIDVGPLAVADLLASAAEEVEPGGRAAVSLVNNTIIGPVQGSGVQINSF</sequence>
<evidence type="ECO:0000313" key="2">
    <source>
        <dbReference type="Proteomes" id="UP000259636"/>
    </source>
</evidence>
<reference evidence="1 2" key="1">
    <citation type="submission" date="2018-08" db="EMBL/GenBank/DDBJ databases">
        <authorList>
            <person name="Ferrada E.E."/>
            <person name="Latorre B.A."/>
        </authorList>
    </citation>
    <scope>NUCLEOTIDE SEQUENCE [LARGE SCALE GENOMIC DNA]</scope>
    <source>
        <strain evidence="1 2">VK-A60T</strain>
    </source>
</reference>
<dbReference type="EMBL" id="CP031742">
    <property type="protein sequence ID" value="AXQ54746.1"/>
    <property type="molecule type" value="Genomic_DNA"/>
</dbReference>
<proteinExistence type="predicted"/>
<dbReference type="Proteomes" id="UP000259636">
    <property type="component" value="Chromosome"/>
</dbReference>
<protein>
    <submittedName>
        <fullName evidence="1">Uncharacterized protein</fullName>
    </submittedName>
</protein>
<dbReference type="AlphaFoldDB" id="A0A385D8R0"/>